<evidence type="ECO:0000313" key="2">
    <source>
        <dbReference type="Proteomes" id="UP000603200"/>
    </source>
</evidence>
<reference evidence="1 2" key="1">
    <citation type="submission" date="2021-01" db="EMBL/GenBank/DDBJ databases">
        <title>Whole genome shotgun sequence of Actinoplanes humidus NBRC 14915.</title>
        <authorList>
            <person name="Komaki H."/>
            <person name="Tamura T."/>
        </authorList>
    </citation>
    <scope>NUCLEOTIDE SEQUENCE [LARGE SCALE GENOMIC DNA]</scope>
    <source>
        <strain evidence="1 2">NBRC 14915</strain>
    </source>
</reference>
<evidence type="ECO:0000313" key="1">
    <source>
        <dbReference type="EMBL" id="GIE20515.1"/>
    </source>
</evidence>
<gene>
    <name evidence="1" type="ORF">Ahu01nite_036170</name>
</gene>
<sequence>MSAIRHRGPARYATPAVVINSVMTHSQQLRRRLGAAALLVAALVTSSACSGDDQPAAAAATPSGEPQTLDGAKAAAQTVFDRFSGGDFGGAWELYTAAGKAAITRADYIKLNETCARHGLPIKLTSARMDGPGKAVVIAKQKGAAQSYTMRYEHNAWKLSPAKQGLALYAKGADKAIALQKKAGTC</sequence>
<evidence type="ECO:0008006" key="3">
    <source>
        <dbReference type="Google" id="ProtNLM"/>
    </source>
</evidence>
<accession>A0ABQ3ZPJ9</accession>
<protein>
    <recommendedName>
        <fullName evidence="3">Lipoprotein</fullName>
    </recommendedName>
</protein>
<keyword evidence="2" id="KW-1185">Reference proteome</keyword>
<proteinExistence type="predicted"/>
<comment type="caution">
    <text evidence="1">The sequence shown here is derived from an EMBL/GenBank/DDBJ whole genome shotgun (WGS) entry which is preliminary data.</text>
</comment>
<dbReference type="Proteomes" id="UP000603200">
    <property type="component" value="Unassembled WGS sequence"/>
</dbReference>
<dbReference type="EMBL" id="BOMN01000041">
    <property type="protein sequence ID" value="GIE20515.1"/>
    <property type="molecule type" value="Genomic_DNA"/>
</dbReference>
<organism evidence="1 2">
    <name type="scientific">Winogradskya humida</name>
    <dbReference type="NCBI Taxonomy" id="113566"/>
    <lineage>
        <taxon>Bacteria</taxon>
        <taxon>Bacillati</taxon>
        <taxon>Actinomycetota</taxon>
        <taxon>Actinomycetes</taxon>
        <taxon>Micromonosporales</taxon>
        <taxon>Micromonosporaceae</taxon>
        <taxon>Winogradskya</taxon>
    </lineage>
</organism>
<name>A0ABQ3ZPJ9_9ACTN</name>